<accession>A0ABD3Q3I6</accession>
<keyword evidence="2" id="KW-1185">Reference proteome</keyword>
<dbReference type="AlphaFoldDB" id="A0ABD3Q3I6"/>
<proteinExistence type="predicted"/>
<name>A0ABD3Q3I6_9STRA</name>
<gene>
    <name evidence="1" type="ORF">HJC23_012788</name>
</gene>
<comment type="caution">
    <text evidence="1">The sequence shown here is derived from an EMBL/GenBank/DDBJ whole genome shotgun (WGS) entry which is preliminary data.</text>
</comment>
<sequence length="95" mass="10996">MKCWRLALDCLPSLEVAVEEEAEEVVEAEVVVEEKRRQRRKKKLLKKKPLPQLTCSAEVMVAIINYHLHNSVVREVICAVLMSDSENKLFHLILQ</sequence>
<dbReference type="Proteomes" id="UP001516023">
    <property type="component" value="Unassembled WGS sequence"/>
</dbReference>
<evidence type="ECO:0000313" key="2">
    <source>
        <dbReference type="Proteomes" id="UP001516023"/>
    </source>
</evidence>
<reference evidence="1 2" key="1">
    <citation type="journal article" date="2020" name="G3 (Bethesda)">
        <title>Improved Reference Genome for Cyclotella cryptica CCMP332, a Model for Cell Wall Morphogenesis, Salinity Adaptation, and Lipid Production in Diatoms (Bacillariophyta).</title>
        <authorList>
            <person name="Roberts W.R."/>
            <person name="Downey K.M."/>
            <person name="Ruck E.C."/>
            <person name="Traller J.C."/>
            <person name="Alverson A.J."/>
        </authorList>
    </citation>
    <scope>NUCLEOTIDE SEQUENCE [LARGE SCALE GENOMIC DNA]</scope>
    <source>
        <strain evidence="1 2">CCMP332</strain>
    </source>
</reference>
<organism evidence="1 2">
    <name type="scientific">Cyclotella cryptica</name>
    <dbReference type="NCBI Taxonomy" id="29204"/>
    <lineage>
        <taxon>Eukaryota</taxon>
        <taxon>Sar</taxon>
        <taxon>Stramenopiles</taxon>
        <taxon>Ochrophyta</taxon>
        <taxon>Bacillariophyta</taxon>
        <taxon>Coscinodiscophyceae</taxon>
        <taxon>Thalassiosirophycidae</taxon>
        <taxon>Stephanodiscales</taxon>
        <taxon>Stephanodiscaceae</taxon>
        <taxon>Cyclotella</taxon>
    </lineage>
</organism>
<dbReference type="EMBL" id="JABMIG020000077">
    <property type="protein sequence ID" value="KAL3794778.1"/>
    <property type="molecule type" value="Genomic_DNA"/>
</dbReference>
<protein>
    <submittedName>
        <fullName evidence="1">Uncharacterized protein</fullName>
    </submittedName>
</protein>
<evidence type="ECO:0000313" key="1">
    <source>
        <dbReference type="EMBL" id="KAL3794778.1"/>
    </source>
</evidence>